<comment type="similarity">
    <text evidence="1">Belongs to the bacterial ribosomal protein bS16 family.</text>
</comment>
<dbReference type="AlphaFoldDB" id="K8FF42"/>
<dbReference type="InterPro" id="IPR000307">
    <property type="entry name" value="Ribosomal_bS16"/>
</dbReference>
<keyword evidence="5" id="KW-1185">Reference proteome</keyword>
<dbReference type="Gene3D" id="3.30.1320.10">
    <property type="match status" value="1"/>
</dbReference>
<dbReference type="InterPro" id="IPR023803">
    <property type="entry name" value="Ribosomal_bS16_dom_sf"/>
</dbReference>
<dbReference type="GeneID" id="19013968"/>
<keyword evidence="3" id="KW-0687">Ribonucleoprotein</keyword>
<dbReference type="Pfam" id="PF00886">
    <property type="entry name" value="Ribosomal_S16"/>
    <property type="match status" value="1"/>
</dbReference>
<evidence type="ECO:0000256" key="1">
    <source>
        <dbReference type="ARBA" id="ARBA00006668"/>
    </source>
</evidence>
<dbReference type="GO" id="GO:0003735">
    <property type="term" value="F:structural constituent of ribosome"/>
    <property type="evidence" value="ECO:0007669"/>
    <property type="project" value="InterPro"/>
</dbReference>
<dbReference type="NCBIfam" id="TIGR00002">
    <property type="entry name" value="S16"/>
    <property type="match status" value="1"/>
</dbReference>
<dbReference type="PANTHER" id="PTHR12919">
    <property type="entry name" value="30S RIBOSOMAL PROTEIN S16"/>
    <property type="match status" value="1"/>
</dbReference>
<dbReference type="eggNOG" id="KOG3419">
    <property type="taxonomic scope" value="Eukaryota"/>
</dbReference>
<protein>
    <submittedName>
        <fullName evidence="4">30S ribosomal protein S16</fullName>
    </submittedName>
</protein>
<dbReference type="RefSeq" id="XP_007511251.1">
    <property type="nucleotide sequence ID" value="XM_007511189.1"/>
</dbReference>
<evidence type="ECO:0000313" key="4">
    <source>
        <dbReference type="EMBL" id="CCO66811.1"/>
    </source>
</evidence>
<reference evidence="4 5" key="1">
    <citation type="submission" date="2011-10" db="EMBL/GenBank/DDBJ databases">
        <authorList>
            <person name="Genoscope - CEA"/>
        </authorList>
    </citation>
    <scope>NUCLEOTIDE SEQUENCE [LARGE SCALE GENOMIC DNA]</scope>
    <source>
        <strain evidence="4 5">RCC 1105</strain>
    </source>
</reference>
<dbReference type="SUPFAM" id="SSF54565">
    <property type="entry name" value="Ribosomal protein S16"/>
    <property type="match status" value="1"/>
</dbReference>
<dbReference type="GO" id="GO:0032543">
    <property type="term" value="P:mitochondrial translation"/>
    <property type="evidence" value="ECO:0007669"/>
    <property type="project" value="TreeGrafter"/>
</dbReference>
<dbReference type="HAMAP" id="MF_00385">
    <property type="entry name" value="Ribosomal_bS16"/>
    <property type="match status" value="1"/>
</dbReference>
<dbReference type="PANTHER" id="PTHR12919:SF39">
    <property type="entry name" value="SMALL RIBOSOMAL SUBUNIT PROTEIN BS16M_BS16C"/>
    <property type="match status" value="1"/>
</dbReference>
<evidence type="ECO:0000256" key="2">
    <source>
        <dbReference type="ARBA" id="ARBA00022980"/>
    </source>
</evidence>
<dbReference type="OrthoDB" id="407221at2759"/>
<dbReference type="STRING" id="41875.K8FF42"/>
<keyword evidence="2 4" id="KW-0689">Ribosomal protein</keyword>
<dbReference type="KEGG" id="bpg:Bathy09g04620"/>
<sequence length="98" mass="11070">MPVRIRLARFGQKNRPFYRIFVADSRAPRDGKHLEVVGHYDPIPSKDSHKHVGLNIDRIKYWLSVGAQPSDTVRRILSQAKIIPKAPTRGSAATALEK</sequence>
<accession>K8FF42</accession>
<dbReference type="GO" id="GO:0015935">
    <property type="term" value="C:small ribosomal subunit"/>
    <property type="evidence" value="ECO:0007669"/>
    <property type="project" value="TreeGrafter"/>
</dbReference>
<dbReference type="Proteomes" id="UP000198341">
    <property type="component" value="Chromosome 9"/>
</dbReference>
<dbReference type="GO" id="GO:0005739">
    <property type="term" value="C:mitochondrion"/>
    <property type="evidence" value="ECO:0007669"/>
    <property type="project" value="GOC"/>
</dbReference>
<dbReference type="EMBL" id="FO082270">
    <property type="protein sequence ID" value="CCO66811.1"/>
    <property type="molecule type" value="Genomic_DNA"/>
</dbReference>
<evidence type="ECO:0000256" key="3">
    <source>
        <dbReference type="ARBA" id="ARBA00023274"/>
    </source>
</evidence>
<gene>
    <name evidence="4" type="ORF">Bathy09g04620</name>
</gene>
<proteinExistence type="inferred from homology"/>
<organism evidence="4 5">
    <name type="scientific">Bathycoccus prasinos</name>
    <dbReference type="NCBI Taxonomy" id="41875"/>
    <lineage>
        <taxon>Eukaryota</taxon>
        <taxon>Viridiplantae</taxon>
        <taxon>Chlorophyta</taxon>
        <taxon>Mamiellophyceae</taxon>
        <taxon>Mamiellales</taxon>
        <taxon>Bathycoccaceae</taxon>
        <taxon>Bathycoccus</taxon>
    </lineage>
</organism>
<evidence type="ECO:0000313" key="5">
    <source>
        <dbReference type="Proteomes" id="UP000198341"/>
    </source>
</evidence>
<name>K8FF42_9CHLO</name>